<keyword evidence="2" id="KW-0472">Membrane</keyword>
<evidence type="ECO:0000256" key="1">
    <source>
        <dbReference type="SAM" id="MobiDB-lite"/>
    </source>
</evidence>
<gene>
    <name evidence="3" type="ORF">PN497_20385</name>
</gene>
<proteinExistence type="predicted"/>
<sequence>MKTEKQQASELEVVHNSAMSENNTEETSQIDELESASTQELVISAPETAQNPPIPIETDVVHNSAMSAHNTEENSQIDELESASTQELVTSASETAQNSPIPIETDKETDAVKNTDSIGGFRKFIKTISPYLWAIVIVVVIIPLIGRGVIASSYNTVNNQDSGKVVVEWNKVDESIVEAIRNADTTAQRFAEAKLDDWVNGLMVNVDGSFLDWYFNYFNQKKLEFSSPIIWASSAVAHFVDSDQPSPEQVVAEKMTENFQLEFAKRVLRPKIAQFTIENITRDTVSMYVSQLEQNISNVQSSYNIPQGDWNRYLNEIAVTVNDSQGVVSTLSLKVLVGGGSYLFLKAAIPVGVKVGSQITAKFATKAATKIAAKSGGAVAAKIGAEFLDPIVGVGILIWDLWDYNHTVSVNRPILRASILEYLHQVKDSLVKDPINGIMGSIHELQYGILNSVQLAKHPG</sequence>
<organism evidence="3 4">
    <name type="scientific">Sphaerospermopsis kisseleviana CS-549</name>
    <dbReference type="NCBI Taxonomy" id="3021783"/>
    <lineage>
        <taxon>Bacteria</taxon>
        <taxon>Bacillati</taxon>
        <taxon>Cyanobacteriota</taxon>
        <taxon>Cyanophyceae</taxon>
        <taxon>Nostocales</taxon>
        <taxon>Aphanizomenonaceae</taxon>
        <taxon>Sphaerospermopsis</taxon>
        <taxon>Sphaerospermopsis kisseleviana</taxon>
    </lineage>
</organism>
<keyword evidence="2" id="KW-0812">Transmembrane</keyword>
<keyword evidence="4" id="KW-1185">Reference proteome</keyword>
<reference evidence="3 4" key="1">
    <citation type="submission" date="2023-01" db="EMBL/GenBank/DDBJ databases">
        <title>Genomes from the Australian National Cyanobacteria Reference Collection.</title>
        <authorList>
            <person name="Willis A."/>
            <person name="Lee E.M.F."/>
        </authorList>
    </citation>
    <scope>NUCLEOTIDE SEQUENCE [LARGE SCALE GENOMIC DNA]</scope>
    <source>
        <strain evidence="3 4">CS-549</strain>
    </source>
</reference>
<evidence type="ECO:0000256" key="2">
    <source>
        <dbReference type="SAM" id="Phobius"/>
    </source>
</evidence>
<keyword evidence="2" id="KW-1133">Transmembrane helix</keyword>
<evidence type="ECO:0000313" key="4">
    <source>
        <dbReference type="Proteomes" id="UP001211711"/>
    </source>
</evidence>
<name>A0ABT4ZW86_9CYAN</name>
<dbReference type="EMBL" id="JAQMTI010000259">
    <property type="protein sequence ID" value="MDB9443690.1"/>
    <property type="molecule type" value="Genomic_DNA"/>
</dbReference>
<comment type="caution">
    <text evidence="3">The sequence shown here is derived from an EMBL/GenBank/DDBJ whole genome shotgun (WGS) entry which is preliminary data.</text>
</comment>
<dbReference type="RefSeq" id="WP_096572311.1">
    <property type="nucleotide sequence ID" value="NZ_JAQMTI010000259.1"/>
</dbReference>
<dbReference type="Proteomes" id="UP001211711">
    <property type="component" value="Unassembled WGS sequence"/>
</dbReference>
<feature type="compositionally biased region" description="Polar residues" evidence="1">
    <location>
        <begin position="17"/>
        <end position="27"/>
    </location>
</feature>
<accession>A0ABT4ZW86</accession>
<evidence type="ECO:0000313" key="3">
    <source>
        <dbReference type="EMBL" id="MDB9443690.1"/>
    </source>
</evidence>
<protein>
    <submittedName>
        <fullName evidence="3">Uncharacterized protein</fullName>
    </submittedName>
</protein>
<feature type="transmembrane region" description="Helical" evidence="2">
    <location>
        <begin position="131"/>
        <end position="150"/>
    </location>
</feature>
<feature type="region of interest" description="Disordered" evidence="1">
    <location>
        <begin position="1"/>
        <end position="35"/>
    </location>
</feature>